<dbReference type="AlphaFoldDB" id="A0A444X9R9"/>
<evidence type="ECO:0000256" key="9">
    <source>
        <dbReference type="ARBA" id="ARBA00023128"/>
    </source>
</evidence>
<feature type="compositionally biased region" description="Low complexity" evidence="11">
    <location>
        <begin position="147"/>
        <end position="164"/>
    </location>
</feature>
<dbReference type="Proteomes" id="UP000289738">
    <property type="component" value="Chromosome B10"/>
</dbReference>
<dbReference type="GO" id="GO:0045040">
    <property type="term" value="P:protein insertion into mitochondrial outer membrane"/>
    <property type="evidence" value="ECO:0007669"/>
    <property type="project" value="InterPro"/>
</dbReference>
<evidence type="ECO:0000256" key="1">
    <source>
        <dbReference type="ARBA" id="ARBA00003450"/>
    </source>
</evidence>
<keyword evidence="7" id="KW-0653">Protein transport</keyword>
<dbReference type="InterPro" id="IPR010547">
    <property type="entry name" value="TOM20_imprt_rcpt"/>
</dbReference>
<evidence type="ECO:0000256" key="3">
    <source>
        <dbReference type="ARBA" id="ARBA00005792"/>
    </source>
</evidence>
<keyword evidence="13" id="KW-1185">Reference proteome</keyword>
<dbReference type="Pfam" id="PF06552">
    <property type="entry name" value="TOM20_plant"/>
    <property type="match status" value="1"/>
</dbReference>
<feature type="compositionally biased region" description="Polar residues" evidence="11">
    <location>
        <begin position="353"/>
        <end position="369"/>
    </location>
</feature>
<evidence type="ECO:0000256" key="7">
    <source>
        <dbReference type="ARBA" id="ARBA00022927"/>
    </source>
</evidence>
<evidence type="ECO:0000313" key="12">
    <source>
        <dbReference type="EMBL" id="RYQ86414.1"/>
    </source>
</evidence>
<organism evidence="12 13">
    <name type="scientific">Arachis hypogaea</name>
    <name type="common">Peanut</name>
    <dbReference type="NCBI Taxonomy" id="3818"/>
    <lineage>
        <taxon>Eukaryota</taxon>
        <taxon>Viridiplantae</taxon>
        <taxon>Streptophyta</taxon>
        <taxon>Embryophyta</taxon>
        <taxon>Tracheophyta</taxon>
        <taxon>Spermatophyta</taxon>
        <taxon>Magnoliopsida</taxon>
        <taxon>eudicotyledons</taxon>
        <taxon>Gunneridae</taxon>
        <taxon>Pentapetalae</taxon>
        <taxon>rosids</taxon>
        <taxon>fabids</taxon>
        <taxon>Fabales</taxon>
        <taxon>Fabaceae</taxon>
        <taxon>Papilionoideae</taxon>
        <taxon>50 kb inversion clade</taxon>
        <taxon>dalbergioids sensu lato</taxon>
        <taxon>Dalbergieae</taxon>
        <taxon>Pterocarpus clade</taxon>
        <taxon>Arachis</taxon>
    </lineage>
</organism>
<proteinExistence type="inferred from homology"/>
<dbReference type="EMBL" id="SDMP01000020">
    <property type="protein sequence ID" value="RYQ86414.1"/>
    <property type="molecule type" value="Genomic_DNA"/>
</dbReference>
<sequence>MDLQQNEFDRLLFFEHARKTAEAEYAKNPLDADNLTRWGGALLELSQFQTFPETKKMTEDAISKLEEALVVNPKKHDTLWCLGNAHTSQAFLIPDRDEAKVYFDKAAEYFQQAVDEDPSNELYHKSLEVAAKAPELHVEIHKHGGFAQQQSTGSTGASTSAGTKTQKKKKSSDLKYDIFGWIILAVGIVAWLSAEPYSSSSTVFSEVAIEFHNNDAINQYSQFSIHKLHSVLALIFVSRAWIPKIVFLLLLPWVERAGSSFWFLSWILRVVQNESLLVVGETAVGAVGHVMQKQHSFWACIVLIAAALPAVVQSRKGGKGDPDGKVGWLESGMGVGNGNSVMAKRKRLRSSLKLASQQHGGVPASTTKVPTRYLRPDQVPMPPVQAPTNSSPANEALRQASVRERGTGVKQPDDVGSESTPRLDARRSATSSSEGSNSNHEAL</sequence>
<reference evidence="12 13" key="1">
    <citation type="submission" date="2019-01" db="EMBL/GenBank/DDBJ databases">
        <title>Sequencing of cultivated peanut Arachis hypogaea provides insights into genome evolution and oil improvement.</title>
        <authorList>
            <person name="Chen X."/>
        </authorList>
    </citation>
    <scope>NUCLEOTIDE SEQUENCE [LARGE SCALE GENOMIC DNA]</scope>
    <source>
        <strain evidence="13">cv. Fuhuasheng</strain>
        <tissue evidence="12">Leaves</tissue>
    </source>
</reference>
<evidence type="ECO:0000256" key="4">
    <source>
        <dbReference type="ARBA" id="ARBA00022448"/>
    </source>
</evidence>
<evidence type="ECO:0000256" key="5">
    <source>
        <dbReference type="ARBA" id="ARBA00022692"/>
    </source>
</evidence>
<comment type="subcellular location">
    <subcellularLocation>
        <location evidence="2">Mitochondrion outer membrane</location>
        <topology evidence="2">Single-pass membrane protein</topology>
    </subcellularLocation>
</comment>
<keyword evidence="8" id="KW-1133">Transmembrane helix</keyword>
<comment type="similarity">
    <text evidence="3">Belongs to the Tom20 family.</text>
</comment>
<dbReference type="SUPFAM" id="SSF48452">
    <property type="entry name" value="TPR-like"/>
    <property type="match status" value="1"/>
</dbReference>
<feature type="compositionally biased region" description="Basic and acidic residues" evidence="11">
    <location>
        <begin position="401"/>
        <end position="413"/>
    </location>
</feature>
<keyword evidence="4" id="KW-0813">Transport</keyword>
<comment type="caution">
    <text evidence="12">The sequence shown here is derived from an EMBL/GenBank/DDBJ whole genome shotgun (WGS) entry which is preliminary data.</text>
</comment>
<evidence type="ECO:0000256" key="8">
    <source>
        <dbReference type="ARBA" id="ARBA00022989"/>
    </source>
</evidence>
<evidence type="ECO:0008006" key="14">
    <source>
        <dbReference type="Google" id="ProtNLM"/>
    </source>
</evidence>
<evidence type="ECO:0000256" key="2">
    <source>
        <dbReference type="ARBA" id="ARBA00004572"/>
    </source>
</evidence>
<keyword evidence="6" id="KW-1000">Mitochondrion outer membrane</keyword>
<accession>A0A444X9R9</accession>
<dbReference type="Gene3D" id="1.25.40.10">
    <property type="entry name" value="Tetratricopeptide repeat domain"/>
    <property type="match status" value="1"/>
</dbReference>
<feature type="region of interest" description="Disordered" evidence="11">
    <location>
        <begin position="147"/>
        <end position="166"/>
    </location>
</feature>
<evidence type="ECO:0000256" key="10">
    <source>
        <dbReference type="ARBA" id="ARBA00023136"/>
    </source>
</evidence>
<comment type="function">
    <text evidence="1">Central component of the receptor complex responsible for the recognition and translocation of cytosolically synthesized mitochondrial preproteins. Together with TOM22 functions as the transit peptide receptor at the surface of the mitochondrion outer membrane and facilitates the movement of preproteins into the translocation pore.</text>
</comment>
<name>A0A444X9R9_ARAHY</name>
<evidence type="ECO:0000313" key="13">
    <source>
        <dbReference type="Proteomes" id="UP000289738"/>
    </source>
</evidence>
<dbReference type="STRING" id="3818.A0A444X9R9"/>
<feature type="compositionally biased region" description="Low complexity" evidence="11">
    <location>
        <begin position="428"/>
        <end position="443"/>
    </location>
</feature>
<feature type="region of interest" description="Disordered" evidence="11">
    <location>
        <begin position="346"/>
        <end position="443"/>
    </location>
</feature>
<dbReference type="PANTHER" id="PTHR32409:SF3">
    <property type="entry name" value="MITOCHONDRIAL IMPORT RECEPTOR SUBUNIT TOM20-1-RELATED"/>
    <property type="match status" value="1"/>
</dbReference>
<dbReference type="GO" id="GO:0005742">
    <property type="term" value="C:mitochondrial outer membrane translocase complex"/>
    <property type="evidence" value="ECO:0007669"/>
    <property type="project" value="InterPro"/>
</dbReference>
<dbReference type="InterPro" id="IPR011990">
    <property type="entry name" value="TPR-like_helical_dom_sf"/>
</dbReference>
<protein>
    <recommendedName>
        <fullName evidence="14">Mitochondrial import receptor subunit TOM20</fullName>
    </recommendedName>
</protein>
<dbReference type="GO" id="GO:0015031">
    <property type="term" value="P:protein transport"/>
    <property type="evidence" value="ECO:0007669"/>
    <property type="project" value="UniProtKB-KW"/>
</dbReference>
<keyword evidence="9" id="KW-0496">Mitochondrion</keyword>
<keyword evidence="10" id="KW-0472">Membrane</keyword>
<evidence type="ECO:0000256" key="6">
    <source>
        <dbReference type="ARBA" id="ARBA00022787"/>
    </source>
</evidence>
<evidence type="ECO:0000256" key="11">
    <source>
        <dbReference type="SAM" id="MobiDB-lite"/>
    </source>
</evidence>
<dbReference type="PANTHER" id="PTHR32409">
    <property type="entry name" value="MITOCHONDRIAL IMPORT RECEPTOR SUBUNIT TOM20-1-RELATED"/>
    <property type="match status" value="1"/>
</dbReference>
<gene>
    <name evidence="12" type="ORF">Ahy_B10g106081</name>
</gene>
<keyword evidence="5" id="KW-0812">Transmembrane</keyword>